<protein>
    <submittedName>
        <fullName evidence="1">Uncharacterized protein</fullName>
    </submittedName>
</protein>
<organism evidence="1 2">
    <name type="scientific">Acacia crassicarpa</name>
    <name type="common">northern wattle</name>
    <dbReference type="NCBI Taxonomy" id="499986"/>
    <lineage>
        <taxon>Eukaryota</taxon>
        <taxon>Viridiplantae</taxon>
        <taxon>Streptophyta</taxon>
        <taxon>Embryophyta</taxon>
        <taxon>Tracheophyta</taxon>
        <taxon>Spermatophyta</taxon>
        <taxon>Magnoliopsida</taxon>
        <taxon>eudicotyledons</taxon>
        <taxon>Gunneridae</taxon>
        <taxon>Pentapetalae</taxon>
        <taxon>rosids</taxon>
        <taxon>fabids</taxon>
        <taxon>Fabales</taxon>
        <taxon>Fabaceae</taxon>
        <taxon>Caesalpinioideae</taxon>
        <taxon>mimosoid clade</taxon>
        <taxon>Acacieae</taxon>
        <taxon>Acacia</taxon>
    </lineage>
</organism>
<dbReference type="Proteomes" id="UP001293593">
    <property type="component" value="Unassembled WGS sequence"/>
</dbReference>
<dbReference type="AlphaFoldDB" id="A0AAE1TCF7"/>
<proteinExistence type="predicted"/>
<comment type="caution">
    <text evidence="1">The sequence shown here is derived from an EMBL/GenBank/DDBJ whole genome shotgun (WGS) entry which is preliminary data.</text>
</comment>
<name>A0AAE1TCF7_9FABA</name>
<accession>A0AAE1TCF7</accession>
<keyword evidence="2" id="KW-1185">Reference proteome</keyword>
<evidence type="ECO:0000313" key="1">
    <source>
        <dbReference type="EMBL" id="KAK4278944.1"/>
    </source>
</evidence>
<evidence type="ECO:0000313" key="2">
    <source>
        <dbReference type="Proteomes" id="UP001293593"/>
    </source>
</evidence>
<gene>
    <name evidence="1" type="ORF">QN277_016716</name>
</gene>
<dbReference type="EMBL" id="JAWXYG010000003">
    <property type="protein sequence ID" value="KAK4278944.1"/>
    <property type="molecule type" value="Genomic_DNA"/>
</dbReference>
<sequence>MALLPHICIYIILTFFPFNNMKVFKSFKIVLFTNLSFPSSSLISLPSLWFFSPPFMASENEKSHVGLVELEELEVMEIDEALLRELLEEQGVVEAEGECLVQSVENDNKMMEEKVHKQEGSNSKQREDYKGAHSLIEVVEPASQNEVILNWYPDDTIGMMTDFGFANGELCSQSSEGFVSYDAYYGCLWEDM</sequence>
<reference evidence="1" key="1">
    <citation type="submission" date="2023-10" db="EMBL/GenBank/DDBJ databases">
        <title>Chromosome-level genome of the transformable northern wattle, Acacia crassicarpa.</title>
        <authorList>
            <person name="Massaro I."/>
            <person name="Sinha N.R."/>
            <person name="Poethig S."/>
            <person name="Leichty A.R."/>
        </authorList>
    </citation>
    <scope>NUCLEOTIDE SEQUENCE</scope>
    <source>
        <strain evidence="1">Acra3RX</strain>
        <tissue evidence="1">Leaf</tissue>
    </source>
</reference>